<feature type="domain" description="Peptidase C1A papain C-terminal" evidence="2">
    <location>
        <begin position="96"/>
        <end position="274"/>
    </location>
</feature>
<dbReference type="Pfam" id="PF00112">
    <property type="entry name" value="Peptidase_C1"/>
    <property type="match status" value="1"/>
</dbReference>
<comment type="caution">
    <text evidence="3">The sequence shown here is derived from an EMBL/GenBank/DDBJ whole genome shotgun (WGS) entry which is preliminary data.</text>
</comment>
<dbReference type="InterPro" id="IPR038765">
    <property type="entry name" value="Papain-like_cys_pep_sf"/>
</dbReference>
<evidence type="ECO:0000313" key="3">
    <source>
        <dbReference type="EMBL" id="CAG9128806.1"/>
    </source>
</evidence>
<proteinExistence type="inferred from homology"/>
<evidence type="ECO:0000259" key="2">
    <source>
        <dbReference type="SMART" id="SM00645"/>
    </source>
</evidence>
<dbReference type="GO" id="GO:0006508">
    <property type="term" value="P:proteolysis"/>
    <property type="evidence" value="ECO:0007669"/>
    <property type="project" value="InterPro"/>
</dbReference>
<dbReference type="AlphaFoldDB" id="A0A8S4FKG1"/>
<dbReference type="InterPro" id="IPR039417">
    <property type="entry name" value="Peptidase_C1A_papain-like"/>
</dbReference>
<dbReference type="EMBL" id="CAJHNJ030000036">
    <property type="protein sequence ID" value="CAG9128806.1"/>
    <property type="molecule type" value="Genomic_DNA"/>
</dbReference>
<dbReference type="Gene3D" id="3.90.70.10">
    <property type="entry name" value="Cysteine proteinases"/>
    <property type="match status" value="1"/>
</dbReference>
<name>A0A8S4FKG1_PLUXY</name>
<keyword evidence="4" id="KW-1185">Reference proteome</keyword>
<dbReference type="SMART" id="SM00645">
    <property type="entry name" value="Pept_C1"/>
    <property type="match status" value="1"/>
</dbReference>
<gene>
    <name evidence="3" type="ORF">PLXY2_LOCUS9298</name>
</gene>
<dbReference type="PROSITE" id="PS00639">
    <property type="entry name" value="THIOL_PROTEASE_HIS"/>
    <property type="match status" value="1"/>
</dbReference>
<comment type="similarity">
    <text evidence="1">Belongs to the peptidase C1 family.</text>
</comment>
<dbReference type="Proteomes" id="UP000653454">
    <property type="component" value="Unassembled WGS sequence"/>
</dbReference>
<dbReference type="CDD" id="cd02248">
    <property type="entry name" value="Peptidase_C1A"/>
    <property type="match status" value="1"/>
</dbReference>
<evidence type="ECO:0000256" key="1">
    <source>
        <dbReference type="ARBA" id="ARBA00008455"/>
    </source>
</evidence>
<organism evidence="3 4">
    <name type="scientific">Plutella xylostella</name>
    <name type="common">Diamondback moth</name>
    <name type="synonym">Plutella maculipennis</name>
    <dbReference type="NCBI Taxonomy" id="51655"/>
    <lineage>
        <taxon>Eukaryota</taxon>
        <taxon>Metazoa</taxon>
        <taxon>Ecdysozoa</taxon>
        <taxon>Arthropoda</taxon>
        <taxon>Hexapoda</taxon>
        <taxon>Insecta</taxon>
        <taxon>Pterygota</taxon>
        <taxon>Neoptera</taxon>
        <taxon>Endopterygota</taxon>
        <taxon>Lepidoptera</taxon>
        <taxon>Glossata</taxon>
        <taxon>Ditrysia</taxon>
        <taxon>Yponomeutoidea</taxon>
        <taxon>Plutellidae</taxon>
        <taxon>Plutella</taxon>
    </lineage>
</organism>
<dbReference type="InterPro" id="IPR025660">
    <property type="entry name" value="Pept_his_AS"/>
</dbReference>
<reference evidence="3" key="1">
    <citation type="submission" date="2020-11" db="EMBL/GenBank/DDBJ databases">
        <authorList>
            <person name="Whiteford S."/>
        </authorList>
    </citation>
    <scope>NUCLEOTIDE SEQUENCE</scope>
</reference>
<dbReference type="InterPro" id="IPR013128">
    <property type="entry name" value="Peptidase_C1A"/>
</dbReference>
<dbReference type="InterPro" id="IPR000668">
    <property type="entry name" value="Peptidase_C1A_C"/>
</dbReference>
<dbReference type="SUPFAM" id="SSF54001">
    <property type="entry name" value="Cysteine proteinases"/>
    <property type="match status" value="1"/>
</dbReference>
<dbReference type="GO" id="GO:0008234">
    <property type="term" value="F:cysteine-type peptidase activity"/>
    <property type="evidence" value="ECO:0007669"/>
    <property type="project" value="InterPro"/>
</dbReference>
<sequence>MVMILAQSSRDTGMIYGYESLSGPCLLLAWLLLSGASLQREAQYPLRLADGTCQLKNNATGVQVASFTCDDIVSDSCLLLDWLLLSGASLQREAQYPLRLADGTCQLKKNATGVQVASFTCDDLVSGPCLLLAWLLLSGASLQREAQYPLRLADGTCQLKNNATGVQVASFTCDDFVGAEDKILQALATHGPVAVAVNALTWQNYLGGVIQFHCSGAASDLNHAVEIVGYDLTAEVPYYIAKNSWGPGFGNAGYIHLAVGSNICGLALEVSTVDVK</sequence>
<protein>
    <submittedName>
        <fullName evidence="3">(diamondback moth) hypothetical protein</fullName>
    </submittedName>
</protein>
<dbReference type="PANTHER" id="PTHR12411">
    <property type="entry name" value="CYSTEINE PROTEASE FAMILY C1-RELATED"/>
    <property type="match status" value="1"/>
</dbReference>
<evidence type="ECO:0000313" key="4">
    <source>
        <dbReference type="Proteomes" id="UP000653454"/>
    </source>
</evidence>
<accession>A0A8S4FKG1</accession>